<keyword evidence="8 11" id="KW-1133">Transmembrane helix</keyword>
<feature type="compositionally biased region" description="Low complexity" evidence="10">
    <location>
        <begin position="526"/>
        <end position="540"/>
    </location>
</feature>
<evidence type="ECO:0000256" key="1">
    <source>
        <dbReference type="ARBA" id="ARBA00004162"/>
    </source>
</evidence>
<comment type="caution">
    <text evidence="12">The sequence shown here is derived from an EMBL/GenBank/DDBJ whole genome shotgun (WGS) entry which is preliminary data.</text>
</comment>
<keyword evidence="13" id="KW-1185">Reference proteome</keyword>
<name>A0A3N2GUR0_9PSEU</name>
<sequence>MPSTPTTKSQVHAYQFVLRRMQSALVRRDSVMLHDPMRTHGRATIVGFILALLGVVGFVIFGLISPKPAVPDSGNIVIGKESGAIYVVTGNPKQLVPTFNLASARLLLMSQQGQGGTAAATAVEPSVVPDDQLKDIPRGRLTGIVDGPQLLPTTSQRVSDDWAVCDQLTIRSDLPSQLALQQATNATTVLAGVPDPGRELGDNEAVLAVGDNDKPYLIYRLERNPNQPNANTVRAELDPARAGVYTALGLNPQNARRISIGLLNAIPQVTPFTPPTIPGKGSATQFQALDLAGLNVGDVFAVSFSDGTRSSYVVLQNGIQRVSPAVADLIRFSGSSTAAPRPQELSPNTITSIRQIQSGDSDALKVDTMPNTIPTVLDPTQTPVTCLGWNVVNPGDPTTEDQHTAVYVGTQLPVPADAKLIQIGQPSPDGLKIDNFYMPPGRGAVIRSATSKQSFATGPISLVTDRGLRYGVPDANTANALGLTDPRPAPDAIVRLLPTGASLNVQDAQRSYDSVPVSPNAGSFPSQQQQASGTTGTSGN</sequence>
<dbReference type="InterPro" id="IPR044857">
    <property type="entry name" value="T7SS_EccB_R1"/>
</dbReference>
<evidence type="ECO:0000256" key="11">
    <source>
        <dbReference type="SAM" id="Phobius"/>
    </source>
</evidence>
<evidence type="ECO:0000256" key="6">
    <source>
        <dbReference type="ARBA" id="ARBA00022801"/>
    </source>
</evidence>
<evidence type="ECO:0000256" key="2">
    <source>
        <dbReference type="ARBA" id="ARBA00008149"/>
    </source>
</evidence>
<evidence type="ECO:0000256" key="10">
    <source>
        <dbReference type="SAM" id="MobiDB-lite"/>
    </source>
</evidence>
<proteinExistence type="inferred from homology"/>
<dbReference type="Proteomes" id="UP000274843">
    <property type="component" value="Unassembled WGS sequence"/>
</dbReference>
<dbReference type="NCBIfam" id="TIGR03919">
    <property type="entry name" value="T7SS_EccB"/>
    <property type="match status" value="1"/>
</dbReference>
<dbReference type="InterPro" id="IPR042485">
    <property type="entry name" value="T7SS_EccB_R3"/>
</dbReference>
<dbReference type="PANTHER" id="PTHR40765">
    <property type="entry name" value="ESX-2 SECRETION SYSTEM ATPASE ECCB2"/>
    <property type="match status" value="1"/>
</dbReference>
<gene>
    <name evidence="12" type="ORF">EDD35_2709</name>
</gene>
<dbReference type="GO" id="GO:0005576">
    <property type="term" value="C:extracellular region"/>
    <property type="evidence" value="ECO:0007669"/>
    <property type="project" value="TreeGrafter"/>
</dbReference>
<dbReference type="EMBL" id="RKHY01000001">
    <property type="protein sequence ID" value="ROS40376.1"/>
    <property type="molecule type" value="Genomic_DNA"/>
</dbReference>
<evidence type="ECO:0000313" key="13">
    <source>
        <dbReference type="Proteomes" id="UP000274843"/>
    </source>
</evidence>
<dbReference type="GO" id="GO:0005524">
    <property type="term" value="F:ATP binding"/>
    <property type="evidence" value="ECO:0007669"/>
    <property type="project" value="UniProtKB-KW"/>
</dbReference>
<dbReference type="RefSeq" id="WP_123683993.1">
    <property type="nucleotide sequence ID" value="NZ_CBDRCU010000008.1"/>
</dbReference>
<evidence type="ECO:0000256" key="4">
    <source>
        <dbReference type="ARBA" id="ARBA00022692"/>
    </source>
</evidence>
<feature type="transmembrane region" description="Helical" evidence="11">
    <location>
        <begin position="43"/>
        <end position="64"/>
    </location>
</feature>
<dbReference type="PANTHER" id="PTHR40765:SF2">
    <property type="entry name" value="ESX-2 SECRETION SYSTEM ATPASE ECCB2"/>
    <property type="match status" value="1"/>
</dbReference>
<accession>A0A3N2GUR0</accession>
<protein>
    <submittedName>
        <fullName evidence="12">Type VII secretion protein EccB</fullName>
    </submittedName>
</protein>
<keyword evidence="5" id="KW-0547">Nucleotide-binding</keyword>
<dbReference type="GO" id="GO:0005886">
    <property type="term" value="C:plasma membrane"/>
    <property type="evidence" value="ECO:0007669"/>
    <property type="project" value="UniProtKB-SubCell"/>
</dbReference>
<dbReference type="AlphaFoldDB" id="A0A3N2GUR0"/>
<feature type="region of interest" description="Disordered" evidence="10">
    <location>
        <begin position="507"/>
        <end position="540"/>
    </location>
</feature>
<evidence type="ECO:0000256" key="9">
    <source>
        <dbReference type="ARBA" id="ARBA00023136"/>
    </source>
</evidence>
<evidence type="ECO:0000313" key="12">
    <source>
        <dbReference type="EMBL" id="ROS40376.1"/>
    </source>
</evidence>
<dbReference type="GO" id="GO:0016787">
    <property type="term" value="F:hydrolase activity"/>
    <property type="evidence" value="ECO:0007669"/>
    <property type="project" value="UniProtKB-KW"/>
</dbReference>
<evidence type="ECO:0000256" key="8">
    <source>
        <dbReference type="ARBA" id="ARBA00022989"/>
    </source>
</evidence>
<evidence type="ECO:0000256" key="5">
    <source>
        <dbReference type="ARBA" id="ARBA00022741"/>
    </source>
</evidence>
<organism evidence="12 13">
    <name type="scientific">Amycolatopsis thermoflava</name>
    <dbReference type="NCBI Taxonomy" id="84480"/>
    <lineage>
        <taxon>Bacteria</taxon>
        <taxon>Bacillati</taxon>
        <taxon>Actinomycetota</taxon>
        <taxon>Actinomycetes</taxon>
        <taxon>Pseudonocardiales</taxon>
        <taxon>Pseudonocardiaceae</taxon>
        <taxon>Amycolatopsis</taxon>
        <taxon>Amycolatopsis methanolica group</taxon>
    </lineage>
</organism>
<keyword evidence="9 11" id="KW-0472">Membrane</keyword>
<dbReference type="Pfam" id="PF05108">
    <property type="entry name" value="T7SS_ESX1_EccB"/>
    <property type="match status" value="1"/>
</dbReference>
<dbReference type="InterPro" id="IPR007795">
    <property type="entry name" value="T7SS_EccB"/>
</dbReference>
<keyword evidence="3" id="KW-1003">Cell membrane</keyword>
<evidence type="ECO:0000256" key="3">
    <source>
        <dbReference type="ARBA" id="ARBA00022475"/>
    </source>
</evidence>
<comment type="similarity">
    <text evidence="2">Belongs to the EccB family.</text>
</comment>
<evidence type="ECO:0000256" key="7">
    <source>
        <dbReference type="ARBA" id="ARBA00022840"/>
    </source>
</evidence>
<keyword evidence="7" id="KW-0067">ATP-binding</keyword>
<keyword evidence="4 11" id="KW-0812">Transmembrane</keyword>
<dbReference type="GeneID" id="301844102"/>
<keyword evidence="6" id="KW-0378">Hydrolase</keyword>
<comment type="subcellular location">
    <subcellularLocation>
        <location evidence="1">Cell membrane</location>
        <topology evidence="1">Single-pass membrane protein</topology>
    </subcellularLocation>
</comment>
<reference evidence="12 13" key="1">
    <citation type="submission" date="2018-11" db="EMBL/GenBank/DDBJ databases">
        <title>Sequencing the genomes of 1000 actinobacteria strains.</title>
        <authorList>
            <person name="Klenk H.-P."/>
        </authorList>
    </citation>
    <scope>NUCLEOTIDE SEQUENCE [LARGE SCALE GENOMIC DNA]</scope>
    <source>
        <strain evidence="12 13">DSM 44348</strain>
    </source>
</reference>
<dbReference type="Gene3D" id="2.40.50.910">
    <property type="entry name" value="Type VII secretion system EccB, repeat 3 domain"/>
    <property type="match status" value="1"/>
</dbReference>
<dbReference type="Gene3D" id="3.30.2390.20">
    <property type="entry name" value="Type VII secretion system EccB, repeat 1 domain"/>
    <property type="match status" value="1"/>
</dbReference>